<proteinExistence type="inferred from homology"/>
<feature type="binding site" evidence="2">
    <location>
        <position position="19"/>
    </location>
    <ligand>
        <name>Zn(2+)</name>
        <dbReference type="ChEBI" id="CHEBI:29105"/>
    </ligand>
</feature>
<feature type="binding site" evidence="2">
    <location>
        <position position="4"/>
    </location>
    <ligand>
        <name>Zn(2+)</name>
        <dbReference type="ChEBI" id="CHEBI:29105"/>
    </ligand>
</feature>
<name>A0A520KRB6_METT2</name>
<dbReference type="EMBL" id="RXIF01000010">
    <property type="protein sequence ID" value="RZN64121.1"/>
    <property type="molecule type" value="Genomic_DNA"/>
</dbReference>
<keyword evidence="2" id="KW-0479">Metal-binding</keyword>
<dbReference type="GO" id="GO:0000428">
    <property type="term" value="C:DNA-directed RNA polymerase complex"/>
    <property type="evidence" value="ECO:0007669"/>
    <property type="project" value="UniProtKB-KW"/>
</dbReference>
<feature type="binding site" evidence="2">
    <location>
        <position position="16"/>
    </location>
    <ligand>
        <name>Zn(2+)</name>
        <dbReference type="ChEBI" id="CHEBI:29105"/>
    </ligand>
</feature>
<comment type="similarity">
    <text evidence="2">Belongs to the archaeal Spt4 family.</text>
</comment>
<evidence type="ECO:0000256" key="2">
    <source>
        <dbReference type="HAMAP-Rule" id="MF_00949"/>
    </source>
</evidence>
<dbReference type="InterPro" id="IPR022800">
    <property type="entry name" value="Spt4/RpoE2_Znf"/>
</dbReference>
<dbReference type="Pfam" id="PF06093">
    <property type="entry name" value="Spt4"/>
    <property type="match status" value="1"/>
</dbReference>
<accession>A0A520KRB6</accession>
<dbReference type="InterPro" id="IPR038589">
    <property type="entry name" value="Spt4_dom_sf"/>
</dbReference>
<protein>
    <recommendedName>
        <fullName evidence="2">Transcription elongation factor Spt4</fullName>
    </recommendedName>
</protein>
<dbReference type="GO" id="GO:0008270">
    <property type="term" value="F:zinc ion binding"/>
    <property type="evidence" value="ECO:0007669"/>
    <property type="project" value="UniProtKB-UniRule"/>
</dbReference>
<reference evidence="4 5" key="1">
    <citation type="journal article" date="2019" name="Nat. Microbiol.">
        <title>Wide diversity of methane and short-chain alkane metabolisms in uncultured archaea.</title>
        <authorList>
            <person name="Borrel G."/>
            <person name="Adam P.S."/>
            <person name="McKay L.J."/>
            <person name="Chen L.X."/>
            <person name="Sierra-Garcia I.N."/>
            <person name="Sieber C.M."/>
            <person name="Letourneur Q."/>
            <person name="Ghozlane A."/>
            <person name="Andersen G.L."/>
            <person name="Li W.J."/>
            <person name="Hallam S.J."/>
            <person name="Muyzer G."/>
            <person name="de Oliveira V.M."/>
            <person name="Inskeep W.P."/>
            <person name="Banfield J.F."/>
            <person name="Gribaldo S."/>
        </authorList>
    </citation>
    <scope>NUCLEOTIDE SEQUENCE [LARGE SCALE GENOMIC DNA]</scope>
    <source>
        <strain evidence="4">NM1a</strain>
    </source>
</reference>
<dbReference type="PANTHER" id="PTHR40704">
    <property type="entry name" value="TRANSCRIPTION ELONGATION FACTOR SPT4"/>
    <property type="match status" value="1"/>
</dbReference>
<dbReference type="InterPro" id="IPR029040">
    <property type="entry name" value="RPABC4/Spt4"/>
</dbReference>
<comment type="caution">
    <text evidence="4">The sequence shown here is derived from an EMBL/GenBank/DDBJ whole genome shotgun (WGS) entry which is preliminary data.</text>
</comment>
<dbReference type="HAMAP" id="MF_00949">
    <property type="entry name" value="Spt4_arch"/>
    <property type="match status" value="1"/>
</dbReference>
<dbReference type="Proteomes" id="UP000317158">
    <property type="component" value="Unassembled WGS sequence"/>
</dbReference>
<keyword evidence="2" id="KW-0805">Transcription regulation</keyword>
<dbReference type="GO" id="GO:0006355">
    <property type="term" value="P:regulation of DNA-templated transcription"/>
    <property type="evidence" value="ECO:0007669"/>
    <property type="project" value="UniProtKB-UniRule"/>
</dbReference>
<comment type="function">
    <text evidence="2">Stimulates transcription elongation.</text>
</comment>
<dbReference type="SMART" id="SM01389">
    <property type="entry name" value="Spt4"/>
    <property type="match status" value="1"/>
</dbReference>
<feature type="domain" description="Spt4/RpoE2 zinc finger" evidence="3">
    <location>
        <begin position="1"/>
        <end position="59"/>
    </location>
</feature>
<evidence type="ECO:0000259" key="3">
    <source>
        <dbReference type="SMART" id="SM01389"/>
    </source>
</evidence>
<keyword evidence="1 2" id="KW-0804">Transcription</keyword>
<dbReference type="SUPFAM" id="SSF63393">
    <property type="entry name" value="RNA polymerase subunits"/>
    <property type="match status" value="1"/>
</dbReference>
<keyword evidence="2" id="KW-0862">Zinc</keyword>
<dbReference type="InterPro" id="IPR007178">
    <property type="entry name" value="Spt4_arch"/>
</dbReference>
<evidence type="ECO:0000256" key="1">
    <source>
        <dbReference type="ARBA" id="ARBA00023163"/>
    </source>
</evidence>
<dbReference type="Gene3D" id="2.20.28.90">
    <property type="match status" value="1"/>
</dbReference>
<comment type="subunit">
    <text evidence="2">Heterodimer composed of Spt4 and Spt5.</text>
</comment>
<dbReference type="NCBIfam" id="NF041664">
    <property type="entry name" value="RNAP_arch_Epp"/>
    <property type="match status" value="1"/>
</dbReference>
<organism evidence="4 5">
    <name type="scientific">Methanoliparum thermophilum</name>
    <dbReference type="NCBI Taxonomy" id="2491083"/>
    <lineage>
        <taxon>Archaea</taxon>
        <taxon>Methanobacteriati</taxon>
        <taxon>Methanobacteriota</taxon>
        <taxon>Candidatus Methanoliparia</taxon>
        <taxon>Candidatus Methanoliparales</taxon>
        <taxon>Candidatus Methanoliparaceae</taxon>
        <taxon>Candidatus Methanoliparum</taxon>
    </lineage>
</organism>
<feature type="binding site" evidence="2">
    <location>
        <position position="7"/>
    </location>
    <ligand>
        <name>Zn(2+)</name>
        <dbReference type="ChEBI" id="CHEBI:29105"/>
    </ligand>
</feature>
<dbReference type="PANTHER" id="PTHR40704:SF1">
    <property type="entry name" value="TRANSCRIPTION ELONGATION FACTOR SPT4"/>
    <property type="match status" value="1"/>
</dbReference>
<dbReference type="AlphaFoldDB" id="A0A520KRB6"/>
<sequence>MPACKICHRIIEGNICPFCHSTDLSNEWQGYLIIIDPSRSNISKKLNIDSPGRYAIRVR</sequence>
<evidence type="ECO:0000313" key="4">
    <source>
        <dbReference type="EMBL" id="RZN64121.1"/>
    </source>
</evidence>
<keyword evidence="4" id="KW-0240">DNA-directed RNA polymerase</keyword>
<gene>
    <name evidence="2" type="primary">spt4</name>
    <name evidence="4" type="ORF">EF806_05755</name>
</gene>
<evidence type="ECO:0000313" key="5">
    <source>
        <dbReference type="Proteomes" id="UP000317158"/>
    </source>
</evidence>